<name>X1MC11_9ZZZZ</name>
<organism evidence="2">
    <name type="scientific">marine sediment metagenome</name>
    <dbReference type="NCBI Taxonomy" id="412755"/>
    <lineage>
        <taxon>unclassified sequences</taxon>
        <taxon>metagenomes</taxon>
        <taxon>ecological metagenomes</taxon>
    </lineage>
</organism>
<dbReference type="SUPFAM" id="SSF48557">
    <property type="entry name" value="L-aspartase-like"/>
    <property type="match status" value="1"/>
</dbReference>
<comment type="caution">
    <text evidence="2">The sequence shown here is derived from an EMBL/GenBank/DDBJ whole genome shotgun (WGS) entry which is preliminary data.</text>
</comment>
<sequence>QLIGTIIKYCLEEGKGFEGLTLSDYQKFSSSFGEDVFGRIKLDSCVFNKESAGGTGKKSLARQIKEAKEAVSNK</sequence>
<feature type="non-terminal residue" evidence="2">
    <location>
        <position position="1"/>
    </location>
</feature>
<dbReference type="AlphaFoldDB" id="X1MC11"/>
<dbReference type="InterPro" id="IPR029419">
    <property type="entry name" value="Arg_succ_lyase_C"/>
</dbReference>
<dbReference type="Pfam" id="PF14698">
    <property type="entry name" value="ASL_C2"/>
    <property type="match status" value="1"/>
</dbReference>
<feature type="domain" description="Argininosuccinate lyase C-terminal" evidence="1">
    <location>
        <begin position="2"/>
        <end position="46"/>
    </location>
</feature>
<reference evidence="2" key="1">
    <citation type="journal article" date="2014" name="Front. Microbiol.">
        <title>High frequency of phylogenetically diverse reductive dehalogenase-homologous genes in deep subseafloor sedimentary metagenomes.</title>
        <authorList>
            <person name="Kawai M."/>
            <person name="Futagami T."/>
            <person name="Toyoda A."/>
            <person name="Takaki Y."/>
            <person name="Nishi S."/>
            <person name="Hori S."/>
            <person name="Arai W."/>
            <person name="Tsubouchi T."/>
            <person name="Morono Y."/>
            <person name="Uchiyama I."/>
            <person name="Ito T."/>
            <person name="Fujiyama A."/>
            <person name="Inagaki F."/>
            <person name="Takami H."/>
        </authorList>
    </citation>
    <scope>NUCLEOTIDE SEQUENCE</scope>
    <source>
        <strain evidence="2">Expedition CK06-06</strain>
    </source>
</reference>
<evidence type="ECO:0000313" key="2">
    <source>
        <dbReference type="EMBL" id="GAI28818.1"/>
    </source>
</evidence>
<dbReference type="InterPro" id="IPR008948">
    <property type="entry name" value="L-Aspartase-like"/>
</dbReference>
<dbReference type="Gene3D" id="1.10.40.30">
    <property type="entry name" value="Fumarase/aspartase (C-terminal domain)"/>
    <property type="match status" value="1"/>
</dbReference>
<dbReference type="EMBL" id="BARV01016594">
    <property type="protein sequence ID" value="GAI28818.1"/>
    <property type="molecule type" value="Genomic_DNA"/>
</dbReference>
<gene>
    <name evidence="2" type="ORF">S06H3_28437</name>
</gene>
<protein>
    <recommendedName>
        <fullName evidence="1">Argininosuccinate lyase C-terminal domain-containing protein</fullName>
    </recommendedName>
</protein>
<dbReference type="Gene3D" id="1.20.200.10">
    <property type="entry name" value="Fumarase/aspartase (Central domain)"/>
    <property type="match status" value="1"/>
</dbReference>
<proteinExistence type="predicted"/>
<accession>X1MC11</accession>
<evidence type="ECO:0000259" key="1">
    <source>
        <dbReference type="Pfam" id="PF14698"/>
    </source>
</evidence>
<dbReference type="GO" id="GO:0003824">
    <property type="term" value="F:catalytic activity"/>
    <property type="evidence" value="ECO:0007669"/>
    <property type="project" value="InterPro"/>
</dbReference>